<dbReference type="GO" id="GO:0016491">
    <property type="term" value="F:oxidoreductase activity"/>
    <property type="evidence" value="ECO:0007669"/>
    <property type="project" value="UniProtKB-KW"/>
</dbReference>
<evidence type="ECO:0000256" key="3">
    <source>
        <dbReference type="ARBA" id="ARBA00023002"/>
    </source>
</evidence>
<comment type="caution">
    <text evidence="6">The sequence shown here is derived from an EMBL/GenBank/DDBJ whole genome shotgun (WGS) entry which is preliminary data.</text>
</comment>
<keyword evidence="3" id="KW-0560">Oxidoreductase</keyword>
<dbReference type="Gene3D" id="3.50.50.60">
    <property type="entry name" value="FAD/NAD(P)-binding domain"/>
    <property type="match status" value="1"/>
</dbReference>
<dbReference type="GO" id="GO:0051539">
    <property type="term" value="F:4 iron, 4 sulfur cluster binding"/>
    <property type="evidence" value="ECO:0007669"/>
    <property type="project" value="UniProtKB-KW"/>
</dbReference>
<evidence type="ECO:0000256" key="4">
    <source>
        <dbReference type="ARBA" id="ARBA00023004"/>
    </source>
</evidence>
<dbReference type="RefSeq" id="WP_307293589.1">
    <property type="nucleotide sequence ID" value="NZ_JAUSXV010000001.1"/>
</dbReference>
<keyword evidence="1" id="KW-0004">4Fe-4S</keyword>
<evidence type="ECO:0000256" key="2">
    <source>
        <dbReference type="ARBA" id="ARBA00022723"/>
    </source>
</evidence>
<dbReference type="Pfam" id="PF12831">
    <property type="entry name" value="FAD_oxidored"/>
    <property type="match status" value="1"/>
</dbReference>
<dbReference type="Proteomes" id="UP001244427">
    <property type="component" value="Unassembled WGS sequence"/>
</dbReference>
<dbReference type="InterPro" id="IPR039650">
    <property type="entry name" value="HdrA-like"/>
</dbReference>
<keyword evidence="4" id="KW-0408">Iron</keyword>
<keyword evidence="5" id="KW-0411">Iron-sulfur</keyword>
<protein>
    <recommendedName>
        <fullName evidence="8">FAD dependent oxidoreductase</fullName>
    </recommendedName>
</protein>
<dbReference type="EMBL" id="JAUSXV010000001">
    <property type="protein sequence ID" value="MDQ0646521.1"/>
    <property type="molecule type" value="Genomic_DNA"/>
</dbReference>
<keyword evidence="7" id="KW-1185">Reference proteome</keyword>
<evidence type="ECO:0000256" key="1">
    <source>
        <dbReference type="ARBA" id="ARBA00022485"/>
    </source>
</evidence>
<gene>
    <name evidence="6" type="ORF">QFZ53_000717</name>
</gene>
<dbReference type="PANTHER" id="PTHR43498">
    <property type="entry name" value="FERREDOXIN:COB-COM HETERODISULFIDE REDUCTASE SUBUNIT A"/>
    <property type="match status" value="1"/>
</dbReference>
<proteinExistence type="predicted"/>
<evidence type="ECO:0008006" key="8">
    <source>
        <dbReference type="Google" id="ProtNLM"/>
    </source>
</evidence>
<dbReference type="InterPro" id="IPR036188">
    <property type="entry name" value="FAD/NAD-bd_sf"/>
</dbReference>
<dbReference type="GO" id="GO:0046872">
    <property type="term" value="F:metal ion binding"/>
    <property type="evidence" value="ECO:0007669"/>
    <property type="project" value="UniProtKB-KW"/>
</dbReference>
<keyword evidence="2" id="KW-0479">Metal-binding</keyword>
<evidence type="ECO:0000313" key="7">
    <source>
        <dbReference type="Proteomes" id="UP001244427"/>
    </source>
</evidence>
<dbReference type="AlphaFoldDB" id="A0AAW8ET77"/>
<dbReference type="PANTHER" id="PTHR43498:SF1">
    <property type="entry name" value="COB--COM HETERODISULFIDE REDUCTASE IRON-SULFUR SUBUNIT A"/>
    <property type="match status" value="1"/>
</dbReference>
<sequence length="749" mass="81651">MQELTKHVDVVVIGGGPAGVAAAVAAARNGARVALVNNRPVLGGNSSSEIRVWIVGGTAHGAQKFARETGIMGELFLENQWRNPEGNPILWDHVLLDLVRAEKNISLFLNTDVRDVEADGPEDDRSIRSVTGWQTGSEKLIRFEAPMFIDCTGDGLVGFLAGARFMTGREDRGIHGEPWAPETADDDMLGSTILFYTKDAGEPVRFVPPGITKDIAAAGIPIHRHIDTAMNGCDYWWIEWGGQLDAVDDNEAIRDELWGVVFGIWDHIKNSGEFDAETLTLEWVGSIPGKREYRRFVGDHVLTQQDILDQTRFDDAVGFGGWSIDLHPPGGVYSDTAGSIHLHGPGLYEIPFRSLYSVNVSNMLMAGRDISASHVAFGTTRVMATCAVTGEAAGTGAALAVRHGLSPRRLLEDRREDLQSTLVRQDASILGVPWRDDRDLALTATATASSTLTELSTTDAGDRDADATVSLADADFALLLPVDPRLDVLRIELEATAETIATVETWGAGSGLNHIPVQRLSAQDLAVPVGRGPLEVRVDHVPDEPGDVLVVIRRDPALSIRVGAERPPYGVLALLSREPGLVQDSPQTNAWSAVELRRRSPRFSVEPATTAYGAQKVVGGLARPFDGPNLWASAPMRDGVEEWVELRWAERQVIGRIELIFNDDVDEDIVNLHHHRTPFLVMPELVRDYRIEVEQGAAWVAVDQVAGNRMRRRVHALTRSVEASAVRVVVTATNGDAHAMIAAVRVFRD</sequence>
<dbReference type="SUPFAM" id="SSF51905">
    <property type="entry name" value="FAD/NAD(P)-binding domain"/>
    <property type="match status" value="1"/>
</dbReference>
<name>A0AAW8ET77_9MICO</name>
<dbReference type="Gene3D" id="2.60.120.260">
    <property type="entry name" value="Galactose-binding domain-like"/>
    <property type="match status" value="1"/>
</dbReference>
<evidence type="ECO:0000313" key="6">
    <source>
        <dbReference type="EMBL" id="MDQ0646521.1"/>
    </source>
</evidence>
<organism evidence="6 7">
    <name type="scientific">Microbacterium natoriense</name>
    <dbReference type="NCBI Taxonomy" id="284570"/>
    <lineage>
        <taxon>Bacteria</taxon>
        <taxon>Bacillati</taxon>
        <taxon>Actinomycetota</taxon>
        <taxon>Actinomycetes</taxon>
        <taxon>Micrococcales</taxon>
        <taxon>Microbacteriaceae</taxon>
        <taxon>Microbacterium</taxon>
    </lineage>
</organism>
<accession>A0AAW8ET77</accession>
<reference evidence="6 7" key="1">
    <citation type="submission" date="2023-07" db="EMBL/GenBank/DDBJ databases">
        <title>Comparative genomics of wheat-associated soil bacteria to identify genetic determinants of phenazine resistance.</title>
        <authorList>
            <person name="Mouncey N."/>
        </authorList>
    </citation>
    <scope>NUCLEOTIDE SEQUENCE [LARGE SCALE GENOMIC DNA]</scope>
    <source>
        <strain evidence="6 7">W4I9-1</strain>
    </source>
</reference>
<evidence type="ECO:0000256" key="5">
    <source>
        <dbReference type="ARBA" id="ARBA00023014"/>
    </source>
</evidence>